<proteinExistence type="predicted"/>
<accession>A0ACA9MKM9</accession>
<evidence type="ECO:0000313" key="2">
    <source>
        <dbReference type="Proteomes" id="UP000789920"/>
    </source>
</evidence>
<reference evidence="1" key="1">
    <citation type="submission" date="2021-06" db="EMBL/GenBank/DDBJ databases">
        <authorList>
            <person name="Kallberg Y."/>
            <person name="Tangrot J."/>
            <person name="Rosling A."/>
        </authorList>
    </citation>
    <scope>NUCLEOTIDE SEQUENCE</scope>
    <source>
        <strain evidence="1">MA461A</strain>
    </source>
</reference>
<dbReference type="EMBL" id="CAJVQC010008413">
    <property type="protein sequence ID" value="CAG8592231.1"/>
    <property type="molecule type" value="Genomic_DNA"/>
</dbReference>
<comment type="caution">
    <text evidence="1">The sequence shown here is derived from an EMBL/GenBank/DDBJ whole genome shotgun (WGS) entry which is preliminary data.</text>
</comment>
<protein>
    <submittedName>
        <fullName evidence="1">31356_t:CDS:1</fullName>
    </submittedName>
</protein>
<gene>
    <name evidence="1" type="ORF">RPERSI_LOCUS5583</name>
</gene>
<sequence length="66" mass="7465">MLKVSQKNNDDLSSSESSIEMESTNGKENINVNQRRCRICGLIGHNARTCENAEYADWKATTHEHV</sequence>
<keyword evidence="2" id="KW-1185">Reference proteome</keyword>
<dbReference type="Proteomes" id="UP000789920">
    <property type="component" value="Unassembled WGS sequence"/>
</dbReference>
<evidence type="ECO:0000313" key="1">
    <source>
        <dbReference type="EMBL" id="CAG8592231.1"/>
    </source>
</evidence>
<name>A0ACA9MKM9_9GLOM</name>
<organism evidence="1 2">
    <name type="scientific">Racocetra persica</name>
    <dbReference type="NCBI Taxonomy" id="160502"/>
    <lineage>
        <taxon>Eukaryota</taxon>
        <taxon>Fungi</taxon>
        <taxon>Fungi incertae sedis</taxon>
        <taxon>Mucoromycota</taxon>
        <taxon>Glomeromycotina</taxon>
        <taxon>Glomeromycetes</taxon>
        <taxon>Diversisporales</taxon>
        <taxon>Gigasporaceae</taxon>
        <taxon>Racocetra</taxon>
    </lineage>
</organism>